<dbReference type="InterPro" id="IPR002885">
    <property type="entry name" value="PPR_rpt"/>
</dbReference>
<accession>A0A8J2NUT0</accession>
<dbReference type="PANTHER" id="PTHR46669:SF1">
    <property type="entry name" value="LEUCINE-RICH PPR MOTIF-CONTAINING PROTEIN, MITOCHONDRIAL"/>
    <property type="match status" value="1"/>
</dbReference>
<feature type="compositionally biased region" description="Basic and acidic residues" evidence="2">
    <location>
        <begin position="696"/>
        <end position="709"/>
    </location>
</feature>
<dbReference type="InterPro" id="IPR033490">
    <property type="entry name" value="LRP130"/>
</dbReference>
<name>A0A8J2NUT0_9HEXA</name>
<gene>
    <name evidence="3" type="ORF">AFUS01_LOCUS4630</name>
</gene>
<feature type="non-terminal residue" evidence="3">
    <location>
        <position position="1"/>
    </location>
</feature>
<dbReference type="Pfam" id="PF01535">
    <property type="entry name" value="PPR"/>
    <property type="match status" value="2"/>
</dbReference>
<evidence type="ECO:0000256" key="2">
    <source>
        <dbReference type="SAM" id="MobiDB-lite"/>
    </source>
</evidence>
<organism evidence="3 4">
    <name type="scientific">Allacma fusca</name>
    <dbReference type="NCBI Taxonomy" id="39272"/>
    <lineage>
        <taxon>Eukaryota</taxon>
        <taxon>Metazoa</taxon>
        <taxon>Ecdysozoa</taxon>
        <taxon>Arthropoda</taxon>
        <taxon>Hexapoda</taxon>
        <taxon>Collembola</taxon>
        <taxon>Symphypleona</taxon>
        <taxon>Sminthuridae</taxon>
        <taxon>Allacma</taxon>
    </lineage>
</organism>
<evidence type="ECO:0000256" key="1">
    <source>
        <dbReference type="PROSITE-ProRule" id="PRU00708"/>
    </source>
</evidence>
<comment type="caution">
    <text evidence="3">The sequence shown here is derived from an EMBL/GenBank/DDBJ whole genome shotgun (WGS) entry which is preliminary data.</text>
</comment>
<dbReference type="GO" id="GO:0070129">
    <property type="term" value="P:regulation of mitochondrial translation"/>
    <property type="evidence" value="ECO:0007669"/>
    <property type="project" value="TreeGrafter"/>
</dbReference>
<dbReference type="PANTHER" id="PTHR46669">
    <property type="entry name" value="LEUCINE-RICH PPR MOTIF-CONTAINING PROTEIN, MITOCHONDRIAL"/>
    <property type="match status" value="1"/>
</dbReference>
<reference evidence="3" key="1">
    <citation type="submission" date="2021-06" db="EMBL/GenBank/DDBJ databases">
        <authorList>
            <person name="Hodson N. C."/>
            <person name="Mongue J. A."/>
            <person name="Jaron S. K."/>
        </authorList>
    </citation>
    <scope>NUCLEOTIDE SEQUENCE</scope>
</reference>
<dbReference type="OrthoDB" id="185373at2759"/>
<dbReference type="NCBIfam" id="TIGR00756">
    <property type="entry name" value="PPR"/>
    <property type="match status" value="1"/>
</dbReference>
<dbReference type="GO" id="GO:0005739">
    <property type="term" value="C:mitochondrion"/>
    <property type="evidence" value="ECO:0007669"/>
    <property type="project" value="TreeGrafter"/>
</dbReference>
<protein>
    <recommendedName>
        <fullName evidence="5">Leucine-rich PPR motif-containing protein, mitochondrial</fullName>
    </recommendedName>
</protein>
<dbReference type="PROSITE" id="PS51375">
    <property type="entry name" value="PPR"/>
    <property type="match status" value="1"/>
</dbReference>
<dbReference type="AlphaFoldDB" id="A0A8J2NUT0"/>
<evidence type="ECO:0000313" key="3">
    <source>
        <dbReference type="EMBL" id="CAG7705630.1"/>
    </source>
</evidence>
<feature type="region of interest" description="Disordered" evidence="2">
    <location>
        <begin position="696"/>
        <end position="718"/>
    </location>
</feature>
<dbReference type="Proteomes" id="UP000708208">
    <property type="component" value="Unassembled WGS sequence"/>
</dbReference>
<dbReference type="EMBL" id="CAJVCH010028987">
    <property type="protein sequence ID" value="CAG7705630.1"/>
    <property type="molecule type" value="Genomic_DNA"/>
</dbReference>
<sequence>SGFNQDATNVILRLVNAGKTEVGYKILQLMPRGMRQDEYIPSGAFFIKQMILSSTPSTTIINYCREMYESGLNKYALSLACEIVLTNKKFEKAFDLLEALKESGFPMRQHYFWPFFAGKRTENEVYDGLKCMMVLEVPPNGETLREYVVPALMDSNTNLESLHFIIEKLSGYVRIPIWRVTPFVLHYILQTHDLDNAAKFVGRYKIAIFGPYMRRGLVNSYLSTYNAKGVALVIASSRVESEDDLRELAGEVLLDVIETDDDSEKLKRLEPLLKEFVNLGLRISNGTAVIIQNSLGEGMTPEIAHCIMKLTSKNAVLNFKQVRGVPIMNETEAAELNAIVEENRHIGAPNIGFQKTLLLQYCREKDLENAEKLLSEMKEQGFTVGLNIQVQLLDLYCDSDQIDKAKEIYDSIQTSDFDFFIDERKILRFINLLVSHGHHEDVLKVIRENKKNDTPRNGYTQNHLAREIVNTYVEQGKSAEVKQILDLLVENGLAQANSFVLGPLVNSYLVRDDLEGAMTAFERCVNEYRATPWKMELLYRFIKAEDAERLQKVLDLSKRLHGKVNSLCDLVFAFLECGKIRQAKKILDTPGFRARNEKFDKACRKYLEANQIEVLENLVEISKHVCNVDRNSLYHHLLKAYTNKGDTEKALSIWTSLQEENVQASDNLLVELANFLQTNNQPVPFVIPKFPYKIPKKDEKRRGGRRDEWSSDSDSDSD</sequence>
<proteinExistence type="predicted"/>
<keyword evidence="4" id="KW-1185">Reference proteome</keyword>
<dbReference type="GO" id="GO:0005634">
    <property type="term" value="C:nucleus"/>
    <property type="evidence" value="ECO:0007669"/>
    <property type="project" value="TreeGrafter"/>
</dbReference>
<evidence type="ECO:0000313" key="4">
    <source>
        <dbReference type="Proteomes" id="UP000708208"/>
    </source>
</evidence>
<feature type="repeat" description="PPR" evidence="1">
    <location>
        <begin position="350"/>
        <end position="384"/>
    </location>
</feature>
<dbReference type="GO" id="GO:0003730">
    <property type="term" value="F:mRNA 3'-UTR binding"/>
    <property type="evidence" value="ECO:0007669"/>
    <property type="project" value="TreeGrafter"/>
</dbReference>
<evidence type="ECO:0008006" key="5">
    <source>
        <dbReference type="Google" id="ProtNLM"/>
    </source>
</evidence>